<dbReference type="InterPro" id="IPR029060">
    <property type="entry name" value="PIN-like_dom_sf"/>
</dbReference>
<organism evidence="2 3">
    <name type="scientific">Cupriavidus nantongensis</name>
    <dbReference type="NCBI Taxonomy" id="1796606"/>
    <lineage>
        <taxon>Bacteria</taxon>
        <taxon>Pseudomonadati</taxon>
        <taxon>Pseudomonadota</taxon>
        <taxon>Betaproteobacteria</taxon>
        <taxon>Burkholderiales</taxon>
        <taxon>Burkholderiaceae</taxon>
        <taxon>Cupriavidus</taxon>
    </lineage>
</organism>
<dbReference type="EMBL" id="CP014845">
    <property type="protein sequence ID" value="AMR81376.1"/>
    <property type="molecule type" value="Genomic_DNA"/>
</dbReference>
<dbReference type="Gene3D" id="3.40.50.1010">
    <property type="entry name" value="5'-nuclease"/>
    <property type="match status" value="1"/>
</dbReference>
<name>A0A142JTG4_9BURK</name>
<proteinExistence type="predicted"/>
<reference evidence="2 3" key="1">
    <citation type="submission" date="2016-03" db="EMBL/GenBank/DDBJ databases">
        <title>Complete genome sequence of a novel chlorpyrifos degrading bacterium, Cupriavidus nantongensis sp. X1.</title>
        <authorList>
            <person name="Fang L."/>
        </authorList>
    </citation>
    <scope>NUCLEOTIDE SEQUENCE [LARGE SCALE GENOMIC DNA]</scope>
    <source>
        <strain evidence="2 3">X1</strain>
    </source>
</reference>
<evidence type="ECO:0000259" key="1">
    <source>
        <dbReference type="Pfam" id="PF01850"/>
    </source>
</evidence>
<sequence length="126" mass="13828">MNVLVDTSVWVGHFRQRNDALIRLMEADQVLTHPLVLAELACGTPPSPRAQTLGDIGLLQATKQATLAEVIALVEREQLYGLGCGLVDVTLLASTLITPGARLWTLDQRLSALTTRFGVEYRPRLH</sequence>
<keyword evidence="3" id="KW-1185">Reference proteome</keyword>
<dbReference type="SUPFAM" id="SSF88723">
    <property type="entry name" value="PIN domain-like"/>
    <property type="match status" value="1"/>
</dbReference>
<gene>
    <name evidence="2" type="ORF">A2G96_26615</name>
</gene>
<dbReference type="AlphaFoldDB" id="A0A142JTG4"/>
<protein>
    <submittedName>
        <fullName evidence="2">Twitching motility protein PilT</fullName>
    </submittedName>
</protein>
<dbReference type="OrthoDB" id="329172at2"/>
<accession>A0A142JTG4</accession>
<evidence type="ECO:0000313" key="2">
    <source>
        <dbReference type="EMBL" id="AMR81376.1"/>
    </source>
</evidence>
<dbReference type="Proteomes" id="UP000075238">
    <property type="component" value="Chromosome 2"/>
</dbReference>
<dbReference type="RefSeq" id="WP_062803184.1">
    <property type="nucleotide sequence ID" value="NZ_CP014845.1"/>
</dbReference>
<dbReference type="InterPro" id="IPR002716">
    <property type="entry name" value="PIN_dom"/>
</dbReference>
<dbReference type="STRING" id="1796606.A2G96_26615"/>
<dbReference type="Pfam" id="PF01850">
    <property type="entry name" value="PIN"/>
    <property type="match status" value="1"/>
</dbReference>
<evidence type="ECO:0000313" key="3">
    <source>
        <dbReference type="Proteomes" id="UP000075238"/>
    </source>
</evidence>
<feature type="domain" description="PIN" evidence="1">
    <location>
        <begin position="3"/>
        <end position="112"/>
    </location>
</feature>
<dbReference type="KEGG" id="cnan:A2G96_26615"/>